<name>F2NUM4_TRES6</name>
<organism evidence="2 3">
    <name type="scientific">Treponema succinifaciens (strain ATCC 33096 / DSM 2489 / 6091)</name>
    <dbReference type="NCBI Taxonomy" id="869209"/>
    <lineage>
        <taxon>Bacteria</taxon>
        <taxon>Pseudomonadati</taxon>
        <taxon>Spirochaetota</taxon>
        <taxon>Spirochaetia</taxon>
        <taxon>Spirochaetales</taxon>
        <taxon>Treponemataceae</taxon>
        <taxon>Treponema</taxon>
    </lineage>
</organism>
<feature type="domain" description="Helicase/UvrB N-terminal" evidence="1">
    <location>
        <begin position="6"/>
        <end position="182"/>
    </location>
</feature>
<dbReference type="InterPro" id="IPR050742">
    <property type="entry name" value="Helicase_Restrict-Modif_Enz"/>
</dbReference>
<reference evidence="2 3" key="1">
    <citation type="journal article" date="2011" name="Stand. Genomic Sci.">
        <title>Complete genome sequence of Treponema succinifaciens type strain (6091).</title>
        <authorList>
            <person name="Han C."/>
            <person name="Gronow S."/>
            <person name="Teshima H."/>
            <person name="Lapidus A."/>
            <person name="Nolan M."/>
            <person name="Lucas S."/>
            <person name="Hammon N."/>
            <person name="Deshpande S."/>
            <person name="Cheng J.F."/>
            <person name="Zeytun A."/>
            <person name="Tapia R."/>
            <person name="Goodwin L."/>
            <person name="Pitluck S."/>
            <person name="Liolios K."/>
            <person name="Pagani I."/>
            <person name="Ivanova N."/>
            <person name="Mavromatis K."/>
            <person name="Mikhailova N."/>
            <person name="Huntemann M."/>
            <person name="Pati A."/>
            <person name="Chen A."/>
            <person name="Palaniappan K."/>
            <person name="Land M."/>
            <person name="Hauser L."/>
            <person name="Brambilla E.M."/>
            <person name="Rohde M."/>
            <person name="Goker M."/>
            <person name="Woyke T."/>
            <person name="Bristow J."/>
            <person name="Eisen J.A."/>
            <person name="Markowitz V."/>
            <person name="Hugenholtz P."/>
            <person name="Kyrpides N.C."/>
            <person name="Klenk H.P."/>
            <person name="Detter J.C."/>
        </authorList>
    </citation>
    <scope>NUCLEOTIDE SEQUENCE [LARGE SCALE GENOMIC DNA]</scope>
    <source>
        <strain evidence="3">ATCC 33096 / DSM 2489 / 6091</strain>
    </source>
</reference>
<dbReference type="GO" id="GO:0005524">
    <property type="term" value="F:ATP binding"/>
    <property type="evidence" value="ECO:0007669"/>
    <property type="project" value="InterPro"/>
</dbReference>
<dbReference type="EMBL" id="CP002631">
    <property type="protein sequence ID" value="AEB13587.1"/>
    <property type="molecule type" value="Genomic_DNA"/>
</dbReference>
<dbReference type="Pfam" id="PF04851">
    <property type="entry name" value="ResIII"/>
    <property type="match status" value="1"/>
</dbReference>
<proteinExistence type="predicted"/>
<dbReference type="STRING" id="869209.Tresu_0646"/>
<dbReference type="GeneID" id="302997845"/>
<dbReference type="REBASE" id="34442">
    <property type="entry name" value="Tsu2489ORF645P"/>
</dbReference>
<dbReference type="SUPFAM" id="SSF52540">
    <property type="entry name" value="P-loop containing nucleoside triphosphate hydrolases"/>
    <property type="match status" value="2"/>
</dbReference>
<evidence type="ECO:0000259" key="1">
    <source>
        <dbReference type="Pfam" id="PF04851"/>
    </source>
</evidence>
<dbReference type="InterPro" id="IPR027417">
    <property type="entry name" value="P-loop_NTPase"/>
</dbReference>
<gene>
    <name evidence="2" type="ordered locus">Tresu_0646</name>
</gene>
<dbReference type="GO" id="GO:0005829">
    <property type="term" value="C:cytosol"/>
    <property type="evidence" value="ECO:0007669"/>
    <property type="project" value="TreeGrafter"/>
</dbReference>
<keyword evidence="3" id="KW-1185">Reference proteome</keyword>
<dbReference type="Gene3D" id="3.40.50.300">
    <property type="entry name" value="P-loop containing nucleotide triphosphate hydrolases"/>
    <property type="match status" value="2"/>
</dbReference>
<dbReference type="Proteomes" id="UP000006852">
    <property type="component" value="Chromosome"/>
</dbReference>
<dbReference type="PANTHER" id="PTHR47396">
    <property type="entry name" value="TYPE I RESTRICTION ENZYME ECOKI R PROTEIN"/>
    <property type="match status" value="1"/>
</dbReference>
<dbReference type="HOGENOM" id="CLU_412743_0_0_12"/>
<dbReference type="OrthoDB" id="9804145at2"/>
<dbReference type="KEGG" id="tsu:Tresu_0646"/>
<dbReference type="InterPro" id="IPR006935">
    <property type="entry name" value="Helicase/UvrB_N"/>
</dbReference>
<accession>F2NUM4</accession>
<protein>
    <submittedName>
        <fullName evidence="2">Type III restriction protein res subunit</fullName>
    </submittedName>
</protein>
<evidence type="ECO:0000313" key="2">
    <source>
        <dbReference type="EMBL" id="AEB13587.1"/>
    </source>
</evidence>
<reference evidence="3" key="2">
    <citation type="submission" date="2011-04" db="EMBL/GenBank/DDBJ databases">
        <title>The complete genome of chromosome of Treponema succinifaciens DSM 2489.</title>
        <authorList>
            <person name="Lucas S."/>
            <person name="Copeland A."/>
            <person name="Lapidus A."/>
            <person name="Bruce D."/>
            <person name="Goodwin L."/>
            <person name="Pitluck S."/>
            <person name="Peters L."/>
            <person name="Kyrpides N."/>
            <person name="Mavromatis K."/>
            <person name="Ivanova N."/>
            <person name="Ovchinnikova G."/>
            <person name="Teshima H."/>
            <person name="Detter J.C."/>
            <person name="Tapia R."/>
            <person name="Han C."/>
            <person name="Land M."/>
            <person name="Hauser L."/>
            <person name="Markowitz V."/>
            <person name="Cheng J.-F."/>
            <person name="Hugenholtz P."/>
            <person name="Woyke T."/>
            <person name="Wu D."/>
            <person name="Gronow S."/>
            <person name="Wellnitz S."/>
            <person name="Brambilla E."/>
            <person name="Klenk H.-P."/>
            <person name="Eisen J.A."/>
        </authorList>
    </citation>
    <scope>NUCLEOTIDE SEQUENCE [LARGE SCALE GENOMIC DNA]</scope>
    <source>
        <strain evidence="3">ATCC 33096 / DSM 2489 / 6091</strain>
    </source>
</reference>
<sequence>MLQEAKDLQNSAVSKLVNVVGQKEKSEYTFKSPTGSGKTYMMADFMNRIICANPDVIFLVSTLSKSSLAEQNYKSFKALSENGTFSRLNPFLINSDSSGEGNIFIPLDYNVYVLPRDLYKDKSKLKDTGIFKNFLLSIKGSFSSPQKKRIFVIKDECHIATSNLDELKDCFSVVINFSATPKLSRSQTPDVEITNEEAENAKLIKTVEQGSETDTLENALDKFEKVKGEYTNLLSVNPCFIVQISNKDKAEEELEKNIFPTLQKEKFQNLKWVYISGKEKECDTNDSGLKKLSVSKWKDYMKEKTSSISVIIFKMVISEGWDIPRACMLYQIRDSKSKQLDEQVMGRVRRNPHLLDFETLSKEARKLACTSWIWGIMPKTENAARNVNLYSGYNIENEIRITPTKLKPINEAKNLDFEEYVKNLKDDKITHKSIFDMYQDLQKCDGDIQAMCYEYAKNYSDWRIFAENLSSIKTKRSEYISDYSKSMYACGNVSFPSFSCYNESERTLTLNDWVWRRKDNESDFSFDSEAERKWAELLKDIRSASIQQTTSELFGNKFLWGKNFPFNSEIKFEYYLDGNIHSSYPDFVMKDKKGRIHIFEVKSVNKSAQLNIDEAEYAKKVNALISCYLECSRKTNHIFYLPVLDKSQWQITVLKNGEKSTIDNM</sequence>
<evidence type="ECO:0000313" key="3">
    <source>
        <dbReference type="Proteomes" id="UP000006852"/>
    </source>
</evidence>
<dbReference type="PANTHER" id="PTHR47396:SF1">
    <property type="entry name" value="ATP-DEPENDENT HELICASE IRC3-RELATED"/>
    <property type="match status" value="1"/>
</dbReference>
<dbReference type="GO" id="GO:0003677">
    <property type="term" value="F:DNA binding"/>
    <property type="evidence" value="ECO:0007669"/>
    <property type="project" value="InterPro"/>
</dbReference>
<dbReference type="eggNOG" id="COG1061">
    <property type="taxonomic scope" value="Bacteria"/>
</dbReference>
<dbReference type="GO" id="GO:0016787">
    <property type="term" value="F:hydrolase activity"/>
    <property type="evidence" value="ECO:0007669"/>
    <property type="project" value="InterPro"/>
</dbReference>
<dbReference type="AlphaFoldDB" id="F2NUM4"/>
<dbReference type="RefSeq" id="WP_013700894.1">
    <property type="nucleotide sequence ID" value="NC_015385.1"/>
</dbReference>